<protein>
    <submittedName>
        <fullName evidence="1">Uncharacterized protein</fullName>
    </submittedName>
</protein>
<organism evidence="1 2">
    <name type="scientific">Arabis nemorensis</name>
    <dbReference type="NCBI Taxonomy" id="586526"/>
    <lineage>
        <taxon>Eukaryota</taxon>
        <taxon>Viridiplantae</taxon>
        <taxon>Streptophyta</taxon>
        <taxon>Embryophyta</taxon>
        <taxon>Tracheophyta</taxon>
        <taxon>Spermatophyta</taxon>
        <taxon>Magnoliopsida</taxon>
        <taxon>eudicotyledons</taxon>
        <taxon>Gunneridae</taxon>
        <taxon>Pentapetalae</taxon>
        <taxon>rosids</taxon>
        <taxon>malvids</taxon>
        <taxon>Brassicales</taxon>
        <taxon>Brassicaceae</taxon>
        <taxon>Arabideae</taxon>
        <taxon>Arabis</taxon>
    </lineage>
</organism>
<proteinExistence type="predicted"/>
<keyword evidence="2" id="KW-1185">Reference proteome</keyword>
<dbReference type="EMBL" id="CABITT030000002">
    <property type="protein sequence ID" value="VVA94495.1"/>
    <property type="molecule type" value="Genomic_DNA"/>
</dbReference>
<evidence type="ECO:0000313" key="1">
    <source>
        <dbReference type="EMBL" id="VVA94495.1"/>
    </source>
</evidence>
<reference evidence="1" key="1">
    <citation type="submission" date="2019-07" db="EMBL/GenBank/DDBJ databases">
        <authorList>
            <person name="Dittberner H."/>
        </authorList>
    </citation>
    <scope>NUCLEOTIDE SEQUENCE [LARGE SCALE GENOMIC DNA]</scope>
</reference>
<name>A0A565B152_9BRAS</name>
<sequence length="129" mass="14495">MVLSPESNTGNLTRPAYPNALDALDEVSDEIAVFPARWHSLIARSSRRGFHAVRRSLLAMSRDDSVRRGRWTYIATRRRRRNCTVDVTSEAEKLGSRGGVDVGVARRTVMRSAREKPALRGGDNDDIMR</sequence>
<accession>A0A565B152</accession>
<evidence type="ECO:0000313" key="2">
    <source>
        <dbReference type="Proteomes" id="UP000489600"/>
    </source>
</evidence>
<dbReference type="AlphaFoldDB" id="A0A565B152"/>
<gene>
    <name evidence="1" type="ORF">ANE_LOCUS4940</name>
</gene>
<dbReference type="Proteomes" id="UP000489600">
    <property type="component" value="Unassembled WGS sequence"/>
</dbReference>
<comment type="caution">
    <text evidence="1">The sequence shown here is derived from an EMBL/GenBank/DDBJ whole genome shotgun (WGS) entry which is preliminary data.</text>
</comment>